<evidence type="ECO:0000256" key="3">
    <source>
        <dbReference type="ARBA" id="ARBA00022692"/>
    </source>
</evidence>
<feature type="transmembrane region" description="Helical" evidence="6">
    <location>
        <begin position="338"/>
        <end position="359"/>
    </location>
</feature>
<evidence type="ECO:0000256" key="1">
    <source>
        <dbReference type="ARBA" id="ARBA00004651"/>
    </source>
</evidence>
<accession>A0A5B7TRN0</accession>
<dbReference type="InterPro" id="IPR003838">
    <property type="entry name" value="ABC3_permease_C"/>
</dbReference>
<dbReference type="EMBL" id="CP040749">
    <property type="protein sequence ID" value="QCX39609.1"/>
    <property type="molecule type" value="Genomic_DNA"/>
</dbReference>
<gene>
    <name evidence="9" type="ORF">FF125_14580</name>
</gene>
<proteinExistence type="predicted"/>
<dbReference type="Pfam" id="PF12704">
    <property type="entry name" value="MacB_PCD"/>
    <property type="match status" value="2"/>
</dbReference>
<keyword evidence="2" id="KW-1003">Cell membrane</keyword>
<feature type="transmembrane region" description="Helical" evidence="6">
    <location>
        <begin position="735"/>
        <end position="754"/>
    </location>
</feature>
<feature type="domain" description="MacB-like periplasmic core" evidence="8">
    <location>
        <begin position="20"/>
        <end position="238"/>
    </location>
</feature>
<sequence length="806" mass="90589">MYKLYFKIALRYLLKNKLYSFINITGLAIGIASFILIMLYVNYEMSYDKFEGSEHVYRVFMDAKEGETFEPSDAQTANLIGPTLKREFPEVKEQVRLYRFEKITFKRDEKVFESNKGALADATYFKIFNYPLLKGAKETALATPNAIVLTKDFSKKIFGNEDPIDKTISAFYNGEEALLTVKGILKNIPDNTHMKTNFLISMETFANWWASDDQVAPNWGHCNFFTYLNVDEKANYSLLKNKVIASDFEDDPDERYNIEPLESIHLYSDKPYEAEANGSLSRIKFLTAIAFIILILSWLNYVNLSTTKSLERAKEVGIRKVAGAQRIQLIFQSLSESIILNIIAIVLAVILTVFMLSVYNSITGSQLVLQSSMFTQFLPIIGILVLGIVLAGLYPAILLSGYSPSKALKGKVRTSASGLNIRKGLIILQFMATIILLIGTIVVTKQIDFLQKQPIGANLNETVSFQGEFLSQLSDSLVRDKYKTLENEIKAFPFVTAVARTQTYPGGGFDELNSFVGLTYPNGTEDSRKTYYGYATQPEYFDLLDIKFLGGTTFTNNSAGQSRSIIINESAMREMEIATPSDAIGKVATFFGINWTISGVVENYHHFGLKSSVLPMIIIHDTSSNNLLVKFNNKVSSNSGYTAAITDIENKWKQVFPQSTFNYTFLDKKFEAQYNEDKKFSSAFQIFTILAILIASMGLFGLTSYTCIQRKKEIGIRKVNGATIGQILQLLNQDFVKWVGIAFIIAVPISYYAMNKWLEGFAFKTTISWWIFALAGISALLIALLTVSWQSFRAAMANPVEALKDE</sequence>
<dbReference type="RefSeq" id="WP_138950457.1">
    <property type="nucleotide sequence ID" value="NZ_CP040749.1"/>
</dbReference>
<evidence type="ECO:0000256" key="2">
    <source>
        <dbReference type="ARBA" id="ARBA00022475"/>
    </source>
</evidence>
<evidence type="ECO:0000313" key="9">
    <source>
        <dbReference type="EMBL" id="QCX39609.1"/>
    </source>
</evidence>
<keyword evidence="10" id="KW-1185">Reference proteome</keyword>
<feature type="transmembrane region" description="Helical" evidence="6">
    <location>
        <begin position="285"/>
        <end position="304"/>
    </location>
</feature>
<evidence type="ECO:0000259" key="7">
    <source>
        <dbReference type="Pfam" id="PF02687"/>
    </source>
</evidence>
<evidence type="ECO:0000259" key="8">
    <source>
        <dbReference type="Pfam" id="PF12704"/>
    </source>
</evidence>
<organism evidence="9 10">
    <name type="scientific">Aureibaculum algae</name>
    <dbReference type="NCBI Taxonomy" id="2584122"/>
    <lineage>
        <taxon>Bacteria</taxon>
        <taxon>Pseudomonadati</taxon>
        <taxon>Bacteroidota</taxon>
        <taxon>Flavobacteriia</taxon>
        <taxon>Flavobacteriales</taxon>
        <taxon>Flavobacteriaceae</taxon>
        <taxon>Aureibaculum</taxon>
    </lineage>
</organism>
<dbReference type="GO" id="GO:0022857">
    <property type="term" value="F:transmembrane transporter activity"/>
    <property type="evidence" value="ECO:0007669"/>
    <property type="project" value="TreeGrafter"/>
</dbReference>
<evidence type="ECO:0000256" key="5">
    <source>
        <dbReference type="ARBA" id="ARBA00023136"/>
    </source>
</evidence>
<dbReference type="InterPro" id="IPR025857">
    <property type="entry name" value="MacB_PCD"/>
</dbReference>
<keyword evidence="4 6" id="KW-1133">Transmembrane helix</keyword>
<dbReference type="PANTHER" id="PTHR30572:SF18">
    <property type="entry name" value="ABC-TYPE MACROLIDE FAMILY EXPORT SYSTEM PERMEASE COMPONENT 2"/>
    <property type="match status" value="1"/>
</dbReference>
<dbReference type="InterPro" id="IPR050250">
    <property type="entry name" value="Macrolide_Exporter_MacB"/>
</dbReference>
<evidence type="ECO:0000256" key="6">
    <source>
        <dbReference type="SAM" id="Phobius"/>
    </source>
</evidence>
<name>A0A5B7TRN0_9FLAO</name>
<comment type="subcellular location">
    <subcellularLocation>
        <location evidence="1">Cell membrane</location>
        <topology evidence="1">Multi-pass membrane protein</topology>
    </subcellularLocation>
</comment>
<evidence type="ECO:0000313" key="10">
    <source>
        <dbReference type="Proteomes" id="UP000306229"/>
    </source>
</evidence>
<dbReference type="GO" id="GO:0005886">
    <property type="term" value="C:plasma membrane"/>
    <property type="evidence" value="ECO:0007669"/>
    <property type="project" value="UniProtKB-SubCell"/>
</dbReference>
<keyword evidence="3 6" id="KW-0812">Transmembrane</keyword>
<dbReference type="Proteomes" id="UP000306229">
    <property type="component" value="Chromosome"/>
</dbReference>
<feature type="domain" description="ABC3 transporter permease C-terminal" evidence="7">
    <location>
        <begin position="288"/>
        <end position="400"/>
    </location>
</feature>
<feature type="domain" description="MacB-like periplasmic core" evidence="8">
    <location>
        <begin position="434"/>
        <end position="635"/>
    </location>
</feature>
<dbReference type="OrthoDB" id="8740261at2"/>
<dbReference type="PANTHER" id="PTHR30572">
    <property type="entry name" value="MEMBRANE COMPONENT OF TRANSPORTER-RELATED"/>
    <property type="match status" value="1"/>
</dbReference>
<feature type="transmembrane region" description="Helical" evidence="6">
    <location>
        <begin position="424"/>
        <end position="443"/>
    </location>
</feature>
<dbReference type="AlphaFoldDB" id="A0A5B7TRN0"/>
<feature type="transmembrane region" description="Helical" evidence="6">
    <location>
        <begin position="766"/>
        <end position="787"/>
    </location>
</feature>
<dbReference type="Pfam" id="PF02687">
    <property type="entry name" value="FtsX"/>
    <property type="match status" value="2"/>
</dbReference>
<reference evidence="9 10" key="1">
    <citation type="submission" date="2019-05" db="EMBL/GenBank/DDBJ databases">
        <title>Algicella ahnfeltiae gen. nov., sp. nov., a novel marine bacterium of the family Flavobacteriaceae isolated from a red alga.</title>
        <authorList>
            <person name="Nedashkovskaya O.I."/>
            <person name="Kukhlevskiy A.D."/>
            <person name="Kim S.-G."/>
            <person name="Zhukova N.V."/>
            <person name="Mikhailov V.V."/>
        </authorList>
    </citation>
    <scope>NUCLEOTIDE SEQUENCE [LARGE SCALE GENOMIC DNA]</scope>
    <source>
        <strain evidence="9 10">10Alg115</strain>
    </source>
</reference>
<protein>
    <submittedName>
        <fullName evidence="9">FtsX-like permease family protein</fullName>
    </submittedName>
</protein>
<evidence type="ECO:0000256" key="4">
    <source>
        <dbReference type="ARBA" id="ARBA00022989"/>
    </source>
</evidence>
<feature type="domain" description="ABC3 transporter permease C-terminal" evidence="7">
    <location>
        <begin position="686"/>
        <end position="798"/>
    </location>
</feature>
<keyword evidence="5 6" id="KW-0472">Membrane</keyword>
<dbReference type="KEGG" id="fbe:FF125_14580"/>
<feature type="transmembrane region" description="Helical" evidence="6">
    <location>
        <begin position="21"/>
        <end position="41"/>
    </location>
</feature>
<feature type="transmembrane region" description="Helical" evidence="6">
    <location>
        <begin position="379"/>
        <end position="403"/>
    </location>
</feature>
<feature type="transmembrane region" description="Helical" evidence="6">
    <location>
        <begin position="683"/>
        <end position="708"/>
    </location>
</feature>